<keyword evidence="4" id="KW-0862">Zinc</keyword>
<dbReference type="SMART" id="SM00449">
    <property type="entry name" value="SPRY"/>
    <property type="match status" value="1"/>
</dbReference>
<evidence type="ECO:0000256" key="7">
    <source>
        <dbReference type="SAM" id="Coils"/>
    </source>
</evidence>
<evidence type="ECO:0000256" key="5">
    <source>
        <dbReference type="ARBA" id="ARBA00022859"/>
    </source>
</evidence>
<dbReference type="PANTHER" id="PTHR25465:SF32">
    <property type="entry name" value="BLOODTHIRSTY-RELATED GENE FAMILY, MEMBER 16 ISOFORM X1-RELATED"/>
    <property type="match status" value="1"/>
</dbReference>
<dbReference type="eggNOG" id="KOG2177">
    <property type="taxonomic scope" value="Eukaryota"/>
</dbReference>
<keyword evidence="8" id="KW-1133">Transmembrane helix</keyword>
<evidence type="ECO:0000256" key="4">
    <source>
        <dbReference type="ARBA" id="ARBA00022833"/>
    </source>
</evidence>
<evidence type="ECO:0000256" key="2">
    <source>
        <dbReference type="ARBA" id="ARBA00022723"/>
    </source>
</evidence>
<feature type="coiled-coil region" evidence="7">
    <location>
        <begin position="253"/>
        <end position="294"/>
    </location>
</feature>
<protein>
    <submittedName>
        <fullName evidence="12">E3 ubiquitin-protein ligase TRIM39-like</fullName>
    </submittedName>
</protein>
<dbReference type="Proteomes" id="UP000018468">
    <property type="component" value="Linkage group LG5"/>
</dbReference>
<evidence type="ECO:0000256" key="1">
    <source>
        <dbReference type="ARBA" id="ARBA00022588"/>
    </source>
</evidence>
<dbReference type="PRINTS" id="PR01407">
    <property type="entry name" value="BUTYPHLNCDUF"/>
</dbReference>
<evidence type="ECO:0000256" key="6">
    <source>
        <dbReference type="PROSITE-ProRule" id="PRU00024"/>
    </source>
</evidence>
<dbReference type="InterPro" id="IPR000315">
    <property type="entry name" value="Znf_B-box"/>
</dbReference>
<accession>W5M4X3</accession>
<dbReference type="Pfam" id="PF13445">
    <property type="entry name" value="zf-RING_UBOX"/>
    <property type="match status" value="1"/>
</dbReference>
<keyword evidence="7" id="KW-0175">Coiled coil</keyword>
<reference evidence="12" key="2">
    <citation type="submission" date="2025-08" db="UniProtKB">
        <authorList>
            <consortium name="Ensembl"/>
        </authorList>
    </citation>
    <scope>IDENTIFICATION</scope>
</reference>
<keyword evidence="2" id="KW-0479">Metal-binding</keyword>
<dbReference type="InterPro" id="IPR006574">
    <property type="entry name" value="PRY"/>
</dbReference>
<dbReference type="SMART" id="SM00184">
    <property type="entry name" value="RING"/>
    <property type="match status" value="1"/>
</dbReference>
<dbReference type="SMART" id="SM00589">
    <property type="entry name" value="PRY"/>
    <property type="match status" value="1"/>
</dbReference>
<dbReference type="InterPro" id="IPR017907">
    <property type="entry name" value="Znf_RING_CS"/>
</dbReference>
<dbReference type="SUPFAM" id="SSF57850">
    <property type="entry name" value="RING/U-box"/>
    <property type="match status" value="1"/>
</dbReference>
<dbReference type="PROSITE" id="PS50188">
    <property type="entry name" value="B302_SPRY"/>
    <property type="match status" value="1"/>
</dbReference>
<dbReference type="InterPro" id="IPR027370">
    <property type="entry name" value="Znf-RING_euk"/>
</dbReference>
<dbReference type="GO" id="GO:0005737">
    <property type="term" value="C:cytoplasm"/>
    <property type="evidence" value="ECO:0000318"/>
    <property type="project" value="GO_Central"/>
</dbReference>
<sequence>MISPGSLLSEEQLLCSICLDVFASPVSLPCGHNFCQACIGGYWDSGGACQCPLCKEAFGRRPSLQINRTLNEIAEQFKATRSSRADGGAAGPGEVPCDVCAAEKLRAVKSCLVCLASYCDEHVQPHREVGRLSRHRLVDPARSLRDKLCRKHGRQLELFCRRDQAFICRLCTKKDHRTHSTVPIEAQRLELQNNMRKTQAHLQQMAQDRLKKVEDVKKSVKLHKRWVQKEMKDSVKLCTALAHCVERSQAEVIKALEDKQRAAEVQAEGLIKELEQEMAAIKRRNAELEQLARTEDHLLFLQCFPSLCSPPQTKEWSSITLPTEPSADSSWEALTHLEERFLEELRKLKNKGPQDNPARRRSSCSWRTMVLSYMWTVILTAVLLGFYAHTHMQKQTPQDEMRNAQISSTSVRMVNVTLDSSTAHPSLILSEDGKQVRLGDAPQDLPDNPERFDQDFCVLGAEGFTSGRHYWEVEVGDKTEWDLGVARESVDRKGEITLSPEDGYWSIWLKNGKEYQALTDNAVALPLSTRPRKVGVYVDYEGGQVSFYNVEASSHIYTFMASFTEKLYPYFSPGLNSDGKNSAPLIISSPAHIKNK</sequence>
<organism evidence="12 13">
    <name type="scientific">Lepisosteus oculatus</name>
    <name type="common">Spotted gar</name>
    <dbReference type="NCBI Taxonomy" id="7918"/>
    <lineage>
        <taxon>Eukaryota</taxon>
        <taxon>Metazoa</taxon>
        <taxon>Chordata</taxon>
        <taxon>Craniata</taxon>
        <taxon>Vertebrata</taxon>
        <taxon>Euteleostomi</taxon>
        <taxon>Actinopterygii</taxon>
        <taxon>Neopterygii</taxon>
        <taxon>Holostei</taxon>
        <taxon>Semionotiformes</taxon>
        <taxon>Lepisosteidae</taxon>
        <taxon>Lepisosteus</taxon>
    </lineage>
</organism>
<dbReference type="InterPro" id="IPR043136">
    <property type="entry name" value="B30.2/SPRY_sf"/>
</dbReference>
<feature type="domain" description="B box-type" evidence="10">
    <location>
        <begin position="144"/>
        <end position="184"/>
    </location>
</feature>
<keyword evidence="8" id="KW-0812">Transmembrane</keyword>
<dbReference type="SUPFAM" id="SSF49899">
    <property type="entry name" value="Concanavalin A-like lectins/glucanases"/>
    <property type="match status" value="1"/>
</dbReference>
<evidence type="ECO:0000256" key="3">
    <source>
        <dbReference type="ARBA" id="ARBA00022771"/>
    </source>
</evidence>
<dbReference type="EMBL" id="AHAT01038764">
    <property type="status" value="NOT_ANNOTATED_CDS"/>
    <property type="molecule type" value="Genomic_DNA"/>
</dbReference>
<dbReference type="Pfam" id="PF25600">
    <property type="entry name" value="TRIM_CC"/>
    <property type="match status" value="1"/>
</dbReference>
<keyword evidence="8" id="KW-0472">Membrane</keyword>
<feature type="transmembrane region" description="Helical" evidence="8">
    <location>
        <begin position="370"/>
        <end position="388"/>
    </location>
</feature>
<dbReference type="PROSITE" id="PS50119">
    <property type="entry name" value="ZF_BBOX"/>
    <property type="match status" value="1"/>
</dbReference>
<dbReference type="Gene3D" id="4.10.830.40">
    <property type="match status" value="1"/>
</dbReference>
<dbReference type="SUPFAM" id="SSF57845">
    <property type="entry name" value="B-box zinc-binding domain"/>
    <property type="match status" value="1"/>
</dbReference>
<reference evidence="12" key="3">
    <citation type="submission" date="2025-09" db="UniProtKB">
        <authorList>
            <consortium name="Ensembl"/>
        </authorList>
    </citation>
    <scope>IDENTIFICATION</scope>
</reference>
<dbReference type="GeneTree" id="ENSGT01040000240385"/>
<reference evidence="13" key="1">
    <citation type="submission" date="2011-12" db="EMBL/GenBank/DDBJ databases">
        <title>The Draft Genome of Lepisosteus oculatus.</title>
        <authorList>
            <consortium name="The Broad Institute Genome Assembly &amp; Analysis Group"/>
            <consortium name="Computational R&amp;D Group"/>
            <consortium name="and Sequencing Platform"/>
            <person name="Di Palma F."/>
            <person name="Alfoldi J."/>
            <person name="Johnson J."/>
            <person name="Berlin A."/>
            <person name="Gnerre S."/>
            <person name="Jaffe D."/>
            <person name="MacCallum I."/>
            <person name="Young S."/>
            <person name="Walker B.J."/>
            <person name="Lander E.S."/>
            <person name="Lindblad-Toh K."/>
        </authorList>
    </citation>
    <scope>NUCLEOTIDE SEQUENCE [LARGE SCALE GENOMIC DNA]</scope>
</reference>
<dbReference type="Gene3D" id="2.60.120.920">
    <property type="match status" value="1"/>
</dbReference>
<dbReference type="GO" id="GO:0061630">
    <property type="term" value="F:ubiquitin protein ligase activity"/>
    <property type="evidence" value="ECO:0000318"/>
    <property type="project" value="GO_Central"/>
</dbReference>
<dbReference type="Pfam" id="PF00643">
    <property type="entry name" value="zf-B_box"/>
    <property type="match status" value="1"/>
</dbReference>
<keyword evidence="3 6" id="KW-0863">Zinc-finger</keyword>
<proteinExistence type="predicted"/>
<dbReference type="Gene3D" id="3.30.160.60">
    <property type="entry name" value="Classic Zinc Finger"/>
    <property type="match status" value="1"/>
</dbReference>
<dbReference type="CDD" id="cd13733">
    <property type="entry name" value="SPRY_PRY_C-I_1"/>
    <property type="match status" value="1"/>
</dbReference>
<dbReference type="InterPro" id="IPR001841">
    <property type="entry name" value="Znf_RING"/>
</dbReference>
<dbReference type="InterPro" id="IPR058030">
    <property type="entry name" value="TRIM8/14/16/25/29/45/65_CC"/>
</dbReference>
<dbReference type="InterPro" id="IPR001870">
    <property type="entry name" value="B30.2/SPRY"/>
</dbReference>
<name>W5M4X3_LEPOC</name>
<dbReference type="Ensembl" id="ENSLOCT00000003438.1">
    <property type="protein sequence ID" value="ENSLOCP00000003431.1"/>
    <property type="gene ID" value="ENSLOCG00000002915.1"/>
</dbReference>
<dbReference type="PROSITE" id="PS00518">
    <property type="entry name" value="ZF_RING_1"/>
    <property type="match status" value="1"/>
</dbReference>
<dbReference type="InterPro" id="IPR051051">
    <property type="entry name" value="E3_ubiq-ligase_TRIM/RNF"/>
</dbReference>
<evidence type="ECO:0000313" key="13">
    <source>
        <dbReference type="Proteomes" id="UP000018468"/>
    </source>
</evidence>
<dbReference type="InParanoid" id="W5M4X3"/>
<feature type="domain" description="B30.2/SPRY" evidence="11">
    <location>
        <begin position="396"/>
        <end position="592"/>
    </location>
</feature>
<dbReference type="STRING" id="7918.ENSLOCP00000003431"/>
<evidence type="ECO:0000259" key="9">
    <source>
        <dbReference type="PROSITE" id="PS50089"/>
    </source>
</evidence>
<dbReference type="InterPro" id="IPR003879">
    <property type="entry name" value="Butyrophylin_SPRY"/>
</dbReference>
<keyword evidence="13" id="KW-1185">Reference proteome</keyword>
<dbReference type="AlphaFoldDB" id="W5M4X3"/>
<evidence type="ECO:0000259" key="11">
    <source>
        <dbReference type="PROSITE" id="PS50188"/>
    </source>
</evidence>
<feature type="domain" description="RING-type" evidence="9">
    <location>
        <begin position="15"/>
        <end position="55"/>
    </location>
</feature>
<dbReference type="OMA" id="CGDVRMN"/>
<dbReference type="OrthoDB" id="6270329at2759"/>
<dbReference type="CDD" id="cd19769">
    <property type="entry name" value="Bbox2_TRIM16-like"/>
    <property type="match status" value="1"/>
</dbReference>
<keyword evidence="5" id="KW-0391">Immunity</keyword>
<dbReference type="GO" id="GO:0008270">
    <property type="term" value="F:zinc ion binding"/>
    <property type="evidence" value="ECO:0007669"/>
    <property type="project" value="UniProtKB-KW"/>
</dbReference>
<dbReference type="FunFam" id="2.60.120.920:FF:000004">
    <property type="entry name" value="Butyrophilin subfamily 1 member A1"/>
    <property type="match status" value="1"/>
</dbReference>
<dbReference type="Gene3D" id="3.30.40.10">
    <property type="entry name" value="Zinc/RING finger domain, C3HC4 (zinc finger)"/>
    <property type="match status" value="1"/>
</dbReference>
<dbReference type="KEGG" id="loc:102683306"/>
<evidence type="ECO:0000259" key="10">
    <source>
        <dbReference type="PROSITE" id="PS50119"/>
    </source>
</evidence>
<dbReference type="GO" id="GO:0045087">
    <property type="term" value="P:innate immune response"/>
    <property type="evidence" value="ECO:0000318"/>
    <property type="project" value="GO_Central"/>
</dbReference>
<evidence type="ECO:0000313" key="12">
    <source>
        <dbReference type="Ensembl" id="ENSLOCP00000003431.1"/>
    </source>
</evidence>
<dbReference type="PANTHER" id="PTHR25465">
    <property type="entry name" value="B-BOX DOMAIN CONTAINING"/>
    <property type="match status" value="1"/>
</dbReference>
<dbReference type="PROSITE" id="PS50089">
    <property type="entry name" value="ZF_RING_2"/>
    <property type="match status" value="1"/>
</dbReference>
<keyword evidence="1" id="KW-0399">Innate immunity</keyword>
<dbReference type="InterPro" id="IPR003877">
    <property type="entry name" value="SPRY_dom"/>
</dbReference>
<dbReference type="InterPro" id="IPR013320">
    <property type="entry name" value="ConA-like_dom_sf"/>
</dbReference>
<evidence type="ECO:0000256" key="8">
    <source>
        <dbReference type="SAM" id="Phobius"/>
    </source>
</evidence>
<dbReference type="SMART" id="SM00336">
    <property type="entry name" value="BBOX"/>
    <property type="match status" value="1"/>
</dbReference>
<dbReference type="Pfam" id="PF13765">
    <property type="entry name" value="PRY"/>
    <property type="match status" value="1"/>
</dbReference>
<dbReference type="Bgee" id="ENSLOCG00000002915">
    <property type="expression patterns" value="Expressed in pharyngeal gill and 3 other cell types or tissues"/>
</dbReference>
<dbReference type="InterPro" id="IPR013083">
    <property type="entry name" value="Znf_RING/FYVE/PHD"/>
</dbReference>
<dbReference type="Pfam" id="PF00622">
    <property type="entry name" value="SPRY"/>
    <property type="match status" value="1"/>
</dbReference>